<comment type="caution">
    <text evidence="3">The sequence shown here is derived from an EMBL/GenBank/DDBJ whole genome shotgun (WGS) entry which is preliminary data.</text>
</comment>
<keyword evidence="4" id="KW-1185">Reference proteome</keyword>
<evidence type="ECO:0000256" key="1">
    <source>
        <dbReference type="PROSITE-ProRule" id="PRU00339"/>
    </source>
</evidence>
<keyword evidence="1" id="KW-0802">TPR repeat</keyword>
<accession>A0A3D9H0C5</accession>
<dbReference type="SMART" id="SM00028">
    <property type="entry name" value="TPR"/>
    <property type="match status" value="1"/>
</dbReference>
<dbReference type="InterPro" id="IPR011990">
    <property type="entry name" value="TPR-like_helical_dom_sf"/>
</dbReference>
<organism evidence="3 4">
    <name type="scientific">Winogradskyella eximia</name>
    <dbReference type="NCBI Taxonomy" id="262006"/>
    <lineage>
        <taxon>Bacteria</taxon>
        <taxon>Pseudomonadati</taxon>
        <taxon>Bacteroidota</taxon>
        <taxon>Flavobacteriia</taxon>
        <taxon>Flavobacteriales</taxon>
        <taxon>Flavobacteriaceae</taxon>
        <taxon>Winogradskyella</taxon>
    </lineage>
</organism>
<dbReference type="SUPFAM" id="SSF48452">
    <property type="entry name" value="TPR-like"/>
    <property type="match status" value="1"/>
</dbReference>
<evidence type="ECO:0000256" key="2">
    <source>
        <dbReference type="SAM" id="MobiDB-lite"/>
    </source>
</evidence>
<dbReference type="Pfam" id="PF13181">
    <property type="entry name" value="TPR_8"/>
    <property type="match status" value="1"/>
</dbReference>
<name>A0A3D9H0C5_9FLAO</name>
<dbReference type="PROSITE" id="PS50005">
    <property type="entry name" value="TPR"/>
    <property type="match status" value="1"/>
</dbReference>
<proteinExistence type="predicted"/>
<dbReference type="RefSeq" id="WP_181897648.1">
    <property type="nucleotide sequence ID" value="NZ_QRDV01000007.1"/>
</dbReference>
<dbReference type="EMBL" id="QRDV01000007">
    <property type="protein sequence ID" value="RED42950.1"/>
    <property type="molecule type" value="Genomic_DNA"/>
</dbReference>
<dbReference type="AlphaFoldDB" id="A0A3D9H0C5"/>
<gene>
    <name evidence="3" type="ORF">DFQ10_107137</name>
</gene>
<reference evidence="3 4" key="1">
    <citation type="submission" date="2018-07" db="EMBL/GenBank/DDBJ databases">
        <title>Genomic Encyclopedia of Type Strains, Phase III (KMG-III): the genomes of soil and plant-associated and newly described type strains.</title>
        <authorList>
            <person name="Whitman W."/>
        </authorList>
    </citation>
    <scope>NUCLEOTIDE SEQUENCE [LARGE SCALE GENOMIC DNA]</scope>
    <source>
        <strain evidence="3 4">CECT 7946</strain>
    </source>
</reference>
<sequence>MKLIVSILIYLVGAFTIKAQTYKSDFRADMCDCLTEESLKRTLTENAYKACLRETLPKYATQIDAQIVEPDVNKKYYLGQIARKDLLLSMQSELIYSCEAYYKHLDYQRTSQKLIARENANESDLEKYDQMVALTPNAMAYFMRAQVQFKLGNIKATEADINKSLELNPNKENVKSTRHQLLLLAWVYEEQERYKEAVLLYDKIYFGELDIEVVKLRALADKKAGGTMANIPKAKDLKTKNEIKAVTRRSKTEGSKSSKAITAEPSKSSRSRTIKPKENKKKDTSSLRKLFKMGNG</sequence>
<evidence type="ECO:0000313" key="4">
    <source>
        <dbReference type="Proteomes" id="UP000256980"/>
    </source>
</evidence>
<dbReference type="Gene3D" id="1.25.40.10">
    <property type="entry name" value="Tetratricopeptide repeat domain"/>
    <property type="match status" value="1"/>
</dbReference>
<feature type="compositionally biased region" description="Basic and acidic residues" evidence="2">
    <location>
        <begin position="242"/>
        <end position="256"/>
    </location>
</feature>
<dbReference type="Proteomes" id="UP000256980">
    <property type="component" value="Unassembled WGS sequence"/>
</dbReference>
<dbReference type="InterPro" id="IPR019734">
    <property type="entry name" value="TPR_rpt"/>
</dbReference>
<feature type="region of interest" description="Disordered" evidence="2">
    <location>
        <begin position="242"/>
        <end position="296"/>
    </location>
</feature>
<feature type="repeat" description="TPR" evidence="1">
    <location>
        <begin position="138"/>
        <end position="171"/>
    </location>
</feature>
<feature type="compositionally biased region" description="Basic and acidic residues" evidence="2">
    <location>
        <begin position="275"/>
        <end position="286"/>
    </location>
</feature>
<evidence type="ECO:0000313" key="3">
    <source>
        <dbReference type="EMBL" id="RED42950.1"/>
    </source>
</evidence>
<protein>
    <submittedName>
        <fullName evidence="3">Tetratricopeptide repeat protein</fullName>
    </submittedName>
</protein>
<feature type="compositionally biased region" description="Polar residues" evidence="2">
    <location>
        <begin position="257"/>
        <end position="268"/>
    </location>
</feature>